<name>A0ABN3VIM2_9PSEU</name>
<feature type="region of interest" description="Disordered" evidence="1">
    <location>
        <begin position="1"/>
        <end position="22"/>
    </location>
</feature>
<accession>A0ABN3VIM2</accession>
<comment type="caution">
    <text evidence="2">The sequence shown here is derived from an EMBL/GenBank/DDBJ whole genome shotgun (WGS) entry which is preliminary data.</text>
</comment>
<evidence type="ECO:0000313" key="3">
    <source>
        <dbReference type="Proteomes" id="UP001500979"/>
    </source>
</evidence>
<proteinExistence type="predicted"/>
<gene>
    <name evidence="2" type="ORF">GCM10010470_50130</name>
</gene>
<reference evidence="2 3" key="1">
    <citation type="journal article" date="2019" name="Int. J. Syst. Evol. Microbiol.">
        <title>The Global Catalogue of Microorganisms (GCM) 10K type strain sequencing project: providing services to taxonomists for standard genome sequencing and annotation.</title>
        <authorList>
            <consortium name="The Broad Institute Genomics Platform"/>
            <consortium name="The Broad Institute Genome Sequencing Center for Infectious Disease"/>
            <person name="Wu L."/>
            <person name="Ma J."/>
        </authorList>
    </citation>
    <scope>NUCLEOTIDE SEQUENCE [LARGE SCALE GENOMIC DNA]</scope>
    <source>
        <strain evidence="2 3">JCM 9383</strain>
    </source>
</reference>
<protein>
    <submittedName>
        <fullName evidence="2">Uncharacterized protein</fullName>
    </submittedName>
</protein>
<dbReference type="EMBL" id="BAAAUX010000020">
    <property type="protein sequence ID" value="GAA2808848.1"/>
    <property type="molecule type" value="Genomic_DNA"/>
</dbReference>
<evidence type="ECO:0000313" key="2">
    <source>
        <dbReference type="EMBL" id="GAA2808848.1"/>
    </source>
</evidence>
<organism evidence="2 3">
    <name type="scientific">Saccharopolyspora taberi</name>
    <dbReference type="NCBI Taxonomy" id="60895"/>
    <lineage>
        <taxon>Bacteria</taxon>
        <taxon>Bacillati</taxon>
        <taxon>Actinomycetota</taxon>
        <taxon>Actinomycetes</taxon>
        <taxon>Pseudonocardiales</taxon>
        <taxon>Pseudonocardiaceae</taxon>
        <taxon>Saccharopolyspora</taxon>
    </lineage>
</organism>
<sequence>MAPTAFASGSTRTASGPPEASAWSPAAIHFSGGVRVGGAIGCSCRRGLGCGVDSAIRRSRPAEPGAARMPVLAL</sequence>
<keyword evidence="3" id="KW-1185">Reference proteome</keyword>
<dbReference type="Proteomes" id="UP001500979">
    <property type="component" value="Unassembled WGS sequence"/>
</dbReference>
<evidence type="ECO:0000256" key="1">
    <source>
        <dbReference type="SAM" id="MobiDB-lite"/>
    </source>
</evidence>